<dbReference type="Proteomes" id="UP000231183">
    <property type="component" value="Unassembled WGS sequence"/>
</dbReference>
<reference evidence="3" key="1">
    <citation type="submission" date="2017-09" db="EMBL/GenBank/DDBJ databases">
        <title>Depth-based differentiation of microbial function through sediment-hosted aquifers and enrichment of novel symbionts in the deep terrestrial subsurface.</title>
        <authorList>
            <person name="Probst A.J."/>
            <person name="Ladd B."/>
            <person name="Jarett J.K."/>
            <person name="Geller-Mcgrath D.E."/>
            <person name="Sieber C.M.K."/>
            <person name="Emerson J.B."/>
            <person name="Anantharaman K."/>
            <person name="Thomas B.C."/>
            <person name="Malmstrom R."/>
            <person name="Stieglmeier M."/>
            <person name="Klingl A."/>
            <person name="Woyke T."/>
            <person name="Ryan C.M."/>
            <person name="Banfield J.F."/>
        </authorList>
    </citation>
    <scope>NUCLEOTIDE SEQUENCE [LARGE SCALE GENOMIC DNA]</scope>
</reference>
<gene>
    <name evidence="2" type="ORF">COU31_01090</name>
</gene>
<feature type="region of interest" description="Disordered" evidence="1">
    <location>
        <begin position="136"/>
        <end position="204"/>
    </location>
</feature>
<proteinExistence type="predicted"/>
<evidence type="ECO:0000313" key="3">
    <source>
        <dbReference type="Proteomes" id="UP000231183"/>
    </source>
</evidence>
<dbReference type="EMBL" id="PFBX01000006">
    <property type="protein sequence ID" value="PIT87805.1"/>
    <property type="molecule type" value="Genomic_DNA"/>
</dbReference>
<evidence type="ECO:0000313" key="2">
    <source>
        <dbReference type="EMBL" id="PIT87805.1"/>
    </source>
</evidence>
<evidence type="ECO:0000256" key="1">
    <source>
        <dbReference type="SAM" id="MobiDB-lite"/>
    </source>
</evidence>
<comment type="caution">
    <text evidence="2">The sequence shown here is derived from an EMBL/GenBank/DDBJ whole genome shotgun (WGS) entry which is preliminary data.</text>
</comment>
<dbReference type="AlphaFoldDB" id="A0A2M6W502"/>
<feature type="compositionally biased region" description="Gly residues" evidence="1">
    <location>
        <begin position="173"/>
        <end position="196"/>
    </location>
</feature>
<protein>
    <submittedName>
        <fullName evidence="2">Uncharacterized protein</fullName>
    </submittedName>
</protein>
<organism evidence="2 3">
    <name type="scientific">Candidatus Magasanikbacteria bacterium CG10_big_fil_rev_8_21_14_0_10_40_10</name>
    <dbReference type="NCBI Taxonomy" id="1974648"/>
    <lineage>
        <taxon>Bacteria</taxon>
        <taxon>Candidatus Magasanikiibacteriota</taxon>
    </lineage>
</organism>
<sequence length="289" mass="28741">MVNGTILVLSFRGVSNDAPAGCEGASWNNSAPDRLRLIFTSAKRQAGKSGVGCLEGYPHSLGGQGHLAGLGGRQGRVVAQAPQVQQVPEGAQNGAAATASHQADDPVAVLLVLVDHLTVEGDDLIVTGAVTCSANDAHPDAGTSGQPHEGPDRPARGRPLLVPHEGGGEGDDGLGGGGEVGVADLGGKGGGTGGEAEGPPDPAVADRGKPPLVAKLKKLFAPPRLDLAVLADGLIPVPLDDADAVGGVQRRLDVGGVDIDGQPVGLATVQGLDSLGLAVVERADRSHPG</sequence>
<name>A0A2M6W502_9BACT</name>
<accession>A0A2M6W502</accession>